<accession>A0A7J9ETL7</accession>
<keyword evidence="9" id="KW-0812">Transmembrane</keyword>
<dbReference type="AlphaFoldDB" id="A0A7J9ETL7"/>
<keyword evidence="2" id="KW-0723">Serine/threonine-protein kinase</keyword>
<dbReference type="GO" id="GO:0004674">
    <property type="term" value="F:protein serine/threonine kinase activity"/>
    <property type="evidence" value="ECO:0007669"/>
    <property type="project" value="UniProtKB-KW"/>
</dbReference>
<evidence type="ECO:0000313" key="10">
    <source>
        <dbReference type="EMBL" id="MBA0776399.1"/>
    </source>
</evidence>
<dbReference type="EC" id="2.7.11.1" evidence="1"/>
<feature type="transmembrane region" description="Helical" evidence="9">
    <location>
        <begin position="39"/>
        <end position="56"/>
    </location>
</feature>
<evidence type="ECO:0000256" key="9">
    <source>
        <dbReference type="SAM" id="Phobius"/>
    </source>
</evidence>
<evidence type="ECO:0000256" key="4">
    <source>
        <dbReference type="ARBA" id="ARBA00022741"/>
    </source>
</evidence>
<evidence type="ECO:0000256" key="3">
    <source>
        <dbReference type="ARBA" id="ARBA00022679"/>
    </source>
</evidence>
<evidence type="ECO:0000313" key="11">
    <source>
        <dbReference type="Proteomes" id="UP000593568"/>
    </source>
</evidence>
<keyword evidence="6" id="KW-0067">ATP-binding</keyword>
<dbReference type="GO" id="GO:0005524">
    <property type="term" value="F:ATP binding"/>
    <property type="evidence" value="ECO:0007669"/>
    <property type="project" value="UniProtKB-KW"/>
</dbReference>
<protein>
    <recommendedName>
        <fullName evidence="1">non-specific serine/threonine protein kinase</fullName>
        <ecNumber evidence="1">2.7.11.1</ecNumber>
    </recommendedName>
</protein>
<keyword evidence="5" id="KW-0418">Kinase</keyword>
<keyword evidence="9" id="KW-1133">Transmembrane helix</keyword>
<comment type="catalytic activity">
    <reaction evidence="8">
        <text>L-seryl-[protein] + ATP = O-phospho-L-seryl-[protein] + ADP + H(+)</text>
        <dbReference type="Rhea" id="RHEA:17989"/>
        <dbReference type="Rhea" id="RHEA-COMP:9863"/>
        <dbReference type="Rhea" id="RHEA-COMP:11604"/>
        <dbReference type="ChEBI" id="CHEBI:15378"/>
        <dbReference type="ChEBI" id="CHEBI:29999"/>
        <dbReference type="ChEBI" id="CHEBI:30616"/>
        <dbReference type="ChEBI" id="CHEBI:83421"/>
        <dbReference type="ChEBI" id="CHEBI:456216"/>
        <dbReference type="EC" id="2.7.11.1"/>
    </reaction>
</comment>
<evidence type="ECO:0000256" key="1">
    <source>
        <dbReference type="ARBA" id="ARBA00012513"/>
    </source>
</evidence>
<evidence type="ECO:0000256" key="2">
    <source>
        <dbReference type="ARBA" id="ARBA00022527"/>
    </source>
</evidence>
<organism evidence="10 11">
    <name type="scientific">Gossypium trilobum</name>
    <dbReference type="NCBI Taxonomy" id="34281"/>
    <lineage>
        <taxon>Eukaryota</taxon>
        <taxon>Viridiplantae</taxon>
        <taxon>Streptophyta</taxon>
        <taxon>Embryophyta</taxon>
        <taxon>Tracheophyta</taxon>
        <taxon>Spermatophyta</taxon>
        <taxon>Magnoliopsida</taxon>
        <taxon>eudicotyledons</taxon>
        <taxon>Gunneridae</taxon>
        <taxon>Pentapetalae</taxon>
        <taxon>rosids</taxon>
        <taxon>malvids</taxon>
        <taxon>Malvales</taxon>
        <taxon>Malvaceae</taxon>
        <taxon>Malvoideae</taxon>
        <taxon>Gossypium</taxon>
    </lineage>
</organism>
<name>A0A7J9ETL7_9ROSI</name>
<dbReference type="PANTHER" id="PTHR48005">
    <property type="entry name" value="LEUCINE RICH REPEAT KINASE 2"/>
    <property type="match status" value="1"/>
</dbReference>
<evidence type="ECO:0000256" key="7">
    <source>
        <dbReference type="ARBA" id="ARBA00047899"/>
    </source>
</evidence>
<comment type="caution">
    <text evidence="10">The sequence shown here is derived from an EMBL/GenBank/DDBJ whole genome shotgun (WGS) entry which is preliminary data.</text>
</comment>
<keyword evidence="9" id="KW-0472">Membrane</keyword>
<gene>
    <name evidence="10" type="ORF">Gotri_011399</name>
</gene>
<keyword evidence="4" id="KW-0547">Nucleotide-binding</keyword>
<dbReference type="PANTHER" id="PTHR48005:SF16">
    <property type="entry name" value="MDIS1-INTERACTING RECEPTOR LIKE KINASE 2-LIKE ISOFORM X1"/>
    <property type="match status" value="1"/>
</dbReference>
<evidence type="ECO:0000256" key="8">
    <source>
        <dbReference type="ARBA" id="ARBA00048679"/>
    </source>
</evidence>
<proteinExistence type="predicted"/>
<keyword evidence="3" id="KW-0808">Transferase</keyword>
<evidence type="ECO:0000256" key="6">
    <source>
        <dbReference type="ARBA" id="ARBA00022840"/>
    </source>
</evidence>
<sequence>MGKHPNELLSTLSSSPYVQKFMLNEILDPLLSHPRSRKMAGDIAFIVVIAFVCLQGRPKARPTMKLVSQEFLHIKSPIAMPLHEISIMRCL</sequence>
<keyword evidence="11" id="KW-1185">Reference proteome</keyword>
<dbReference type="EMBL" id="JABEZW010000009">
    <property type="protein sequence ID" value="MBA0776399.1"/>
    <property type="molecule type" value="Genomic_DNA"/>
</dbReference>
<reference evidence="10 11" key="1">
    <citation type="journal article" date="2019" name="Genome Biol. Evol.">
        <title>Insights into the evolution of the New World diploid cottons (Gossypium, subgenus Houzingenia) based on genome sequencing.</title>
        <authorList>
            <person name="Grover C.E."/>
            <person name="Arick M.A. 2nd"/>
            <person name="Thrash A."/>
            <person name="Conover J.L."/>
            <person name="Sanders W.S."/>
            <person name="Peterson D.G."/>
            <person name="Frelichowski J.E."/>
            <person name="Scheffler J.A."/>
            <person name="Scheffler B.E."/>
            <person name="Wendel J.F."/>
        </authorList>
    </citation>
    <scope>NUCLEOTIDE SEQUENCE [LARGE SCALE GENOMIC DNA]</scope>
    <source>
        <strain evidence="10">8</strain>
        <tissue evidence="10">Leaf</tissue>
    </source>
</reference>
<dbReference type="InterPro" id="IPR051420">
    <property type="entry name" value="Ser_Thr_Kinases_DiverseReg"/>
</dbReference>
<dbReference type="Proteomes" id="UP000593568">
    <property type="component" value="Unassembled WGS sequence"/>
</dbReference>
<comment type="catalytic activity">
    <reaction evidence="7">
        <text>L-threonyl-[protein] + ATP = O-phospho-L-threonyl-[protein] + ADP + H(+)</text>
        <dbReference type="Rhea" id="RHEA:46608"/>
        <dbReference type="Rhea" id="RHEA-COMP:11060"/>
        <dbReference type="Rhea" id="RHEA-COMP:11605"/>
        <dbReference type="ChEBI" id="CHEBI:15378"/>
        <dbReference type="ChEBI" id="CHEBI:30013"/>
        <dbReference type="ChEBI" id="CHEBI:30616"/>
        <dbReference type="ChEBI" id="CHEBI:61977"/>
        <dbReference type="ChEBI" id="CHEBI:456216"/>
        <dbReference type="EC" id="2.7.11.1"/>
    </reaction>
</comment>
<evidence type="ECO:0000256" key="5">
    <source>
        <dbReference type="ARBA" id="ARBA00022777"/>
    </source>
</evidence>